<evidence type="ECO:0000259" key="1">
    <source>
        <dbReference type="Pfam" id="PF00078"/>
    </source>
</evidence>
<name>A0A397J711_9GLOM</name>
<sequence>MENVRACDNKRESWIMFQDMSKAFDSVSIESLILALCRIRIPERFVSLIEKLLHNKENQVLTSHGNTLAYNVEDCIDQEDIISPLFWRIFYDPLVHQIAESKLGYTMKEKWISNLHSQSKKRLSVQTSVVAYVDDTNWIALNIYLPPKFKIQMPKSQMPKSQIPNPKLQLVFFAKIPNPKY</sequence>
<reference evidence="2 3" key="1">
    <citation type="submission" date="2018-08" db="EMBL/GenBank/DDBJ databases">
        <title>Genome and evolution of the arbuscular mycorrhizal fungus Diversispora epigaea (formerly Glomus versiforme) and its bacterial endosymbionts.</title>
        <authorList>
            <person name="Sun X."/>
            <person name="Fei Z."/>
            <person name="Harrison M."/>
        </authorList>
    </citation>
    <scope>NUCLEOTIDE SEQUENCE [LARGE SCALE GENOMIC DNA]</scope>
    <source>
        <strain evidence="2 3">IT104</strain>
    </source>
</reference>
<dbReference type="STRING" id="1348612.A0A397J711"/>
<feature type="domain" description="Reverse transcriptase" evidence="1">
    <location>
        <begin position="7"/>
        <end position="137"/>
    </location>
</feature>
<accession>A0A397J711</accession>
<dbReference type="Proteomes" id="UP000266861">
    <property type="component" value="Unassembled WGS sequence"/>
</dbReference>
<proteinExistence type="predicted"/>
<dbReference type="OrthoDB" id="410104at2759"/>
<dbReference type="EMBL" id="PQFF01000121">
    <property type="protein sequence ID" value="RHZ80984.1"/>
    <property type="molecule type" value="Genomic_DNA"/>
</dbReference>
<evidence type="ECO:0000313" key="2">
    <source>
        <dbReference type="EMBL" id="RHZ80984.1"/>
    </source>
</evidence>
<dbReference type="Pfam" id="PF00078">
    <property type="entry name" value="RVT_1"/>
    <property type="match status" value="1"/>
</dbReference>
<gene>
    <name evidence="2" type="ORF">Glove_130g82</name>
</gene>
<evidence type="ECO:0000313" key="3">
    <source>
        <dbReference type="Proteomes" id="UP000266861"/>
    </source>
</evidence>
<protein>
    <recommendedName>
        <fullName evidence="1">Reverse transcriptase domain-containing protein</fullName>
    </recommendedName>
</protein>
<dbReference type="AlphaFoldDB" id="A0A397J711"/>
<keyword evidence="3" id="KW-1185">Reference proteome</keyword>
<comment type="caution">
    <text evidence="2">The sequence shown here is derived from an EMBL/GenBank/DDBJ whole genome shotgun (WGS) entry which is preliminary data.</text>
</comment>
<dbReference type="InterPro" id="IPR000477">
    <property type="entry name" value="RT_dom"/>
</dbReference>
<organism evidence="2 3">
    <name type="scientific">Diversispora epigaea</name>
    <dbReference type="NCBI Taxonomy" id="1348612"/>
    <lineage>
        <taxon>Eukaryota</taxon>
        <taxon>Fungi</taxon>
        <taxon>Fungi incertae sedis</taxon>
        <taxon>Mucoromycota</taxon>
        <taxon>Glomeromycotina</taxon>
        <taxon>Glomeromycetes</taxon>
        <taxon>Diversisporales</taxon>
        <taxon>Diversisporaceae</taxon>
        <taxon>Diversispora</taxon>
    </lineage>
</organism>